<accession>H1S3A0</accession>
<evidence type="ECO:0000256" key="2">
    <source>
        <dbReference type="ARBA" id="ARBA00023125"/>
    </source>
</evidence>
<keyword evidence="2 4" id="KW-0238">DNA-binding</keyword>
<name>H1S3A0_9BURK</name>
<keyword evidence="3" id="KW-0804">Transcription</keyword>
<dbReference type="InterPro" id="IPR001647">
    <property type="entry name" value="HTH_TetR"/>
</dbReference>
<organism evidence="6 7">
    <name type="scientific">Cupriavidus basilensis OR16</name>
    <dbReference type="NCBI Taxonomy" id="1127483"/>
    <lineage>
        <taxon>Bacteria</taxon>
        <taxon>Pseudomonadati</taxon>
        <taxon>Pseudomonadota</taxon>
        <taxon>Betaproteobacteria</taxon>
        <taxon>Burkholderiales</taxon>
        <taxon>Burkholderiaceae</taxon>
        <taxon>Cupriavidus</taxon>
    </lineage>
</organism>
<evidence type="ECO:0000313" key="6">
    <source>
        <dbReference type="EMBL" id="EHP43005.1"/>
    </source>
</evidence>
<protein>
    <submittedName>
        <fullName evidence="6">TetR family transcriptional regulator</fullName>
    </submittedName>
</protein>
<dbReference type="InterPro" id="IPR009057">
    <property type="entry name" value="Homeodomain-like_sf"/>
</dbReference>
<reference evidence="6 7" key="1">
    <citation type="journal article" date="2012" name="J. Bacteriol.">
        <title>De Novo Genome Project of Cupriavidus basilensis OR16.</title>
        <authorList>
            <person name="Cserhati M."/>
            <person name="Kriszt B."/>
            <person name="Szoboszlay S."/>
            <person name="Toth A."/>
            <person name="Szabo I."/>
            <person name="Tancsics A."/>
            <person name="Nagy I."/>
            <person name="Horvath B."/>
            <person name="Nagy I."/>
            <person name="Kukolya J."/>
        </authorList>
    </citation>
    <scope>NUCLEOTIDE SEQUENCE [LARGE SCALE GENOMIC DNA]</scope>
    <source>
        <strain evidence="6 7">OR16</strain>
    </source>
</reference>
<dbReference type="SUPFAM" id="SSF46689">
    <property type="entry name" value="Homeodomain-like"/>
    <property type="match status" value="1"/>
</dbReference>
<dbReference type="InterPro" id="IPR050109">
    <property type="entry name" value="HTH-type_TetR-like_transc_reg"/>
</dbReference>
<dbReference type="InterPro" id="IPR036271">
    <property type="entry name" value="Tet_transcr_reg_TetR-rel_C_sf"/>
</dbReference>
<dbReference type="Proteomes" id="UP000005808">
    <property type="component" value="Unassembled WGS sequence"/>
</dbReference>
<evidence type="ECO:0000256" key="1">
    <source>
        <dbReference type="ARBA" id="ARBA00023015"/>
    </source>
</evidence>
<keyword evidence="1" id="KW-0805">Transcription regulation</keyword>
<evidence type="ECO:0000256" key="3">
    <source>
        <dbReference type="ARBA" id="ARBA00023163"/>
    </source>
</evidence>
<dbReference type="PROSITE" id="PS50977">
    <property type="entry name" value="HTH_TETR_2"/>
    <property type="match status" value="1"/>
</dbReference>
<dbReference type="PRINTS" id="PR00455">
    <property type="entry name" value="HTHTETR"/>
</dbReference>
<dbReference type="PATRIC" id="fig|1127483.3.peg.2219"/>
<dbReference type="AlphaFoldDB" id="H1S3A0"/>
<dbReference type="PANTHER" id="PTHR30055:SF234">
    <property type="entry name" value="HTH-TYPE TRANSCRIPTIONAL REGULATOR BETI"/>
    <property type="match status" value="1"/>
</dbReference>
<gene>
    <name evidence="6" type="ORF">OR16_11083</name>
</gene>
<feature type="domain" description="HTH tetR-type" evidence="5">
    <location>
        <begin position="16"/>
        <end position="76"/>
    </location>
</feature>
<dbReference type="Gene3D" id="1.10.10.60">
    <property type="entry name" value="Homeodomain-like"/>
    <property type="match status" value="1"/>
</dbReference>
<dbReference type="GO" id="GO:0000976">
    <property type="term" value="F:transcription cis-regulatory region binding"/>
    <property type="evidence" value="ECO:0007669"/>
    <property type="project" value="TreeGrafter"/>
</dbReference>
<comment type="caution">
    <text evidence="6">The sequence shown here is derived from an EMBL/GenBank/DDBJ whole genome shotgun (WGS) entry which is preliminary data.</text>
</comment>
<proteinExistence type="predicted"/>
<dbReference type="PANTHER" id="PTHR30055">
    <property type="entry name" value="HTH-TYPE TRANSCRIPTIONAL REGULATOR RUTR"/>
    <property type="match status" value="1"/>
</dbReference>
<dbReference type="Gene3D" id="1.10.357.10">
    <property type="entry name" value="Tetracycline Repressor, domain 2"/>
    <property type="match status" value="1"/>
</dbReference>
<evidence type="ECO:0000256" key="4">
    <source>
        <dbReference type="PROSITE-ProRule" id="PRU00335"/>
    </source>
</evidence>
<evidence type="ECO:0000259" key="5">
    <source>
        <dbReference type="PROSITE" id="PS50977"/>
    </source>
</evidence>
<dbReference type="EMBL" id="AHJE01000024">
    <property type="protein sequence ID" value="EHP43005.1"/>
    <property type="molecule type" value="Genomic_DNA"/>
</dbReference>
<feature type="DNA-binding region" description="H-T-H motif" evidence="4">
    <location>
        <begin position="39"/>
        <end position="58"/>
    </location>
</feature>
<sequence>MARHRPAAEGGYQRGEETRLRIVEAALRLFGERGFEGASTRDIAKEAGVNAPALQYYFDNKEGVYIACVEHFVARIWEHLAAPVSAAQAALANPDANDTDLIEAYLGLQGCFVSFLSDSPEARDWQRFMARERAGLGPPAAFAVIDERLNRRLFPVTASIVGRLTGREPTDALTRIRTIAIDSQVAVFRMLRRNVLSALEWETIGPEEMAQLGDVIFEHTRVLLLAFVAARDARKGAARR</sequence>
<evidence type="ECO:0000313" key="7">
    <source>
        <dbReference type="Proteomes" id="UP000005808"/>
    </source>
</evidence>
<dbReference type="Pfam" id="PF09209">
    <property type="entry name" value="CecR_C"/>
    <property type="match status" value="1"/>
</dbReference>
<dbReference type="OrthoDB" id="2356263at2"/>
<dbReference type="GO" id="GO:0003700">
    <property type="term" value="F:DNA-binding transcription factor activity"/>
    <property type="evidence" value="ECO:0007669"/>
    <property type="project" value="TreeGrafter"/>
</dbReference>
<dbReference type="SUPFAM" id="SSF48498">
    <property type="entry name" value="Tetracyclin repressor-like, C-terminal domain"/>
    <property type="match status" value="1"/>
</dbReference>
<dbReference type="InterPro" id="IPR015292">
    <property type="entry name" value="Tscrpt_reg_YbiH_C"/>
</dbReference>
<dbReference type="Pfam" id="PF00440">
    <property type="entry name" value="TetR_N"/>
    <property type="match status" value="1"/>
</dbReference>